<evidence type="ECO:0000313" key="5">
    <source>
        <dbReference type="EMBL" id="MCT8504947.1"/>
    </source>
</evidence>
<dbReference type="InterPro" id="IPR010723">
    <property type="entry name" value="HemN_C"/>
</dbReference>
<dbReference type="AlphaFoldDB" id="A0A9X2X120"/>
<dbReference type="EMBL" id="JAHXDE010000002">
    <property type="protein sequence ID" value="MCT8504947.1"/>
    <property type="molecule type" value="Genomic_DNA"/>
</dbReference>
<dbReference type="GO" id="GO:0005737">
    <property type="term" value="C:cytoplasm"/>
    <property type="evidence" value="ECO:0007669"/>
    <property type="project" value="TreeGrafter"/>
</dbReference>
<reference evidence="5" key="2">
    <citation type="journal article" date="2022" name="Syst. Appl. Microbiol.">
        <title>Chromohalobacter moromii sp. nov., a moderately halophilic bacterium isolated from lupine-based moromi fermentation.</title>
        <authorList>
            <person name="Lulf R.H."/>
            <person name="Hilgarth M."/>
            <person name="Ehrmann M.A."/>
        </authorList>
    </citation>
    <scope>NUCLEOTIDE SEQUENCE</scope>
    <source>
        <strain evidence="5">TMW 2.2304</strain>
    </source>
</reference>
<dbReference type="InterPro" id="IPR058240">
    <property type="entry name" value="rSAM_sf"/>
</dbReference>
<dbReference type="GO" id="GO:0051989">
    <property type="term" value="F:coproporphyrinogen dehydrogenase activity"/>
    <property type="evidence" value="ECO:0007669"/>
    <property type="project" value="TreeGrafter"/>
</dbReference>
<dbReference type="RefSeq" id="WP_178999286.1">
    <property type="nucleotide sequence ID" value="NZ_JAHXCZ010000002.1"/>
</dbReference>
<dbReference type="PANTHER" id="PTHR13932:SF6">
    <property type="entry name" value="OXYGEN-INDEPENDENT COPROPORPHYRINOGEN III OXIDASE"/>
    <property type="match status" value="1"/>
</dbReference>
<dbReference type="SUPFAM" id="SSF102114">
    <property type="entry name" value="Radical SAM enzymes"/>
    <property type="match status" value="1"/>
</dbReference>
<gene>
    <name evidence="5" type="ORF">KZO87_06130</name>
</gene>
<evidence type="ECO:0000256" key="2">
    <source>
        <dbReference type="ARBA" id="ARBA00023002"/>
    </source>
</evidence>
<dbReference type="Proteomes" id="UP001145353">
    <property type="component" value="Unassembled WGS sequence"/>
</dbReference>
<keyword evidence="2" id="KW-0560">Oxidoreductase</keyword>
<dbReference type="GO" id="GO:0006782">
    <property type="term" value="P:protoporphyrinogen IX biosynthetic process"/>
    <property type="evidence" value="ECO:0007669"/>
    <property type="project" value="TreeGrafter"/>
</dbReference>
<feature type="domain" description="HemN C-terminal" evidence="4">
    <location>
        <begin position="362"/>
        <end position="431"/>
    </location>
</feature>
<protein>
    <recommendedName>
        <fullName evidence="1">Oxygen-independent coproporphyrinogen III oxidase</fullName>
    </recommendedName>
    <alternativeName>
        <fullName evidence="3">Coproporphyrinogen III dehydrogenase</fullName>
    </alternativeName>
</protein>
<evidence type="ECO:0000256" key="3">
    <source>
        <dbReference type="ARBA" id="ARBA00030263"/>
    </source>
</evidence>
<organism evidence="5 6">
    <name type="scientific">Chromohalobacter moromii</name>
    <dbReference type="NCBI Taxonomy" id="2860329"/>
    <lineage>
        <taxon>Bacteria</taxon>
        <taxon>Pseudomonadati</taxon>
        <taxon>Pseudomonadota</taxon>
        <taxon>Gammaproteobacteria</taxon>
        <taxon>Oceanospirillales</taxon>
        <taxon>Halomonadaceae</taxon>
        <taxon>Chromohalobacter</taxon>
    </lineage>
</organism>
<accession>A0A9X2X120</accession>
<dbReference type="Gene3D" id="1.10.10.920">
    <property type="match status" value="1"/>
</dbReference>
<dbReference type="GO" id="GO:0051539">
    <property type="term" value="F:4 iron, 4 sulfur cluster binding"/>
    <property type="evidence" value="ECO:0007669"/>
    <property type="project" value="TreeGrafter"/>
</dbReference>
<comment type="caution">
    <text evidence="5">The sequence shown here is derived from an EMBL/GenBank/DDBJ whole genome shotgun (WGS) entry which is preliminary data.</text>
</comment>
<keyword evidence="6" id="KW-1185">Reference proteome</keyword>
<dbReference type="PANTHER" id="PTHR13932">
    <property type="entry name" value="COPROPORPHYRINIGEN III OXIDASE"/>
    <property type="match status" value="1"/>
</dbReference>
<dbReference type="Pfam" id="PF06969">
    <property type="entry name" value="HemN_C"/>
    <property type="match status" value="1"/>
</dbReference>
<sequence>MSLDILALVIEMTRFLNPVLLGKHDRPAPDYGIFPSLVRFPAKLTADDYRLAAHGSNEDPIPKPLTAHVHVPARLGHEVNGAARYLSYLKHEIALQGSLFDVDRCIEQLVLTGNGAGCLGDDQLAGLMTELRRHFGLKRSRDRDFSLRTGPNRLSPQRLADLIALGFNRFNIDIRDAGAAAIERLVEIQAASRHAYLHPPTLELALRLPGRTPAGFSALLERLVCLRPERITLSRDVGHCTADWPRGSGGSVPGDLGGTPERSETLALLVQGIERLVAEGYVHTGMGRLVLSSDTLVAAQRRGWSQRCLEGYHLHGDSDCIGFGVGAISHVADGYYQNGRKLPDYYARLDAGELAICRGYELNADDRVRRDVIQRLMGSGDVPYTAIEKRHRIVFRNYFAPELLVLQEMAGDGLVDIRRDRIALTPPGRLLPNRLAMVFDGAFSESKPRYLQMV</sequence>
<evidence type="ECO:0000259" key="4">
    <source>
        <dbReference type="Pfam" id="PF06969"/>
    </source>
</evidence>
<dbReference type="InterPro" id="IPR034505">
    <property type="entry name" value="Coproporphyrinogen-III_oxidase"/>
</dbReference>
<reference evidence="5" key="1">
    <citation type="submission" date="2021-07" db="EMBL/GenBank/DDBJ databases">
        <authorList>
            <person name="Luelf R.H."/>
        </authorList>
    </citation>
    <scope>NUCLEOTIDE SEQUENCE</scope>
    <source>
        <strain evidence="5">TMW 2.2304</strain>
    </source>
</reference>
<evidence type="ECO:0000313" key="6">
    <source>
        <dbReference type="Proteomes" id="UP001145353"/>
    </source>
</evidence>
<proteinExistence type="predicted"/>
<name>A0A9X2X120_9GAMM</name>
<evidence type="ECO:0000256" key="1">
    <source>
        <dbReference type="ARBA" id="ARBA00020156"/>
    </source>
</evidence>